<dbReference type="Proteomes" id="UP001617427">
    <property type="component" value="Unassembled WGS sequence"/>
</dbReference>
<dbReference type="SUPFAM" id="SSF46785">
    <property type="entry name" value="Winged helix' DNA-binding domain"/>
    <property type="match status" value="1"/>
</dbReference>
<gene>
    <name evidence="1" type="ORF">ACIPEN_22325</name>
</gene>
<dbReference type="RefSeq" id="WP_402703710.1">
    <property type="nucleotide sequence ID" value="NZ_JBIUZV010000025.1"/>
</dbReference>
<comment type="caution">
    <text evidence="1">The sequence shown here is derived from an EMBL/GenBank/DDBJ whole genome shotgun (WGS) entry which is preliminary data.</text>
</comment>
<protein>
    <submittedName>
        <fullName evidence="1">Uncharacterized protein</fullName>
    </submittedName>
</protein>
<dbReference type="InterPro" id="IPR036390">
    <property type="entry name" value="WH_DNA-bd_sf"/>
</dbReference>
<organism evidence="1 2">
    <name type="scientific">Herbaspirillum chlorophenolicum</name>
    <dbReference type="NCBI Taxonomy" id="211589"/>
    <lineage>
        <taxon>Bacteria</taxon>
        <taxon>Pseudomonadati</taxon>
        <taxon>Pseudomonadota</taxon>
        <taxon>Betaproteobacteria</taxon>
        <taxon>Burkholderiales</taxon>
        <taxon>Oxalobacteraceae</taxon>
        <taxon>Herbaspirillum</taxon>
    </lineage>
</organism>
<evidence type="ECO:0000313" key="2">
    <source>
        <dbReference type="Proteomes" id="UP001617427"/>
    </source>
</evidence>
<keyword evidence="2" id="KW-1185">Reference proteome</keyword>
<reference evidence="1 2" key="1">
    <citation type="submission" date="2024-10" db="EMBL/GenBank/DDBJ databases">
        <title>The Natural Products Discovery Center: Release of the First 8490 Sequenced Strains for Exploring Actinobacteria Biosynthetic Diversity.</title>
        <authorList>
            <person name="Kalkreuter E."/>
            <person name="Kautsar S.A."/>
            <person name="Yang D."/>
            <person name="Bader C.D."/>
            <person name="Teijaro C.N."/>
            <person name="Fluegel L."/>
            <person name="Davis C.M."/>
            <person name="Simpson J.R."/>
            <person name="Lauterbach L."/>
            <person name="Steele A.D."/>
            <person name="Gui C."/>
            <person name="Meng S."/>
            <person name="Li G."/>
            <person name="Viehrig K."/>
            <person name="Ye F."/>
            <person name="Su P."/>
            <person name="Kiefer A.F."/>
            <person name="Nichols A."/>
            <person name="Cepeda A.J."/>
            <person name="Yan W."/>
            <person name="Fan B."/>
            <person name="Jiang Y."/>
            <person name="Adhikari A."/>
            <person name="Zheng C.-J."/>
            <person name="Schuster L."/>
            <person name="Cowan T.M."/>
            <person name="Smanski M.J."/>
            <person name="Chevrette M.G."/>
            <person name="De Carvalho L.P.S."/>
            <person name="Shen B."/>
        </authorList>
    </citation>
    <scope>NUCLEOTIDE SEQUENCE [LARGE SCALE GENOMIC DNA]</scope>
    <source>
        <strain evidence="1 2">NPDC087045</strain>
    </source>
</reference>
<sequence length="106" mass="11485">MKRTASLSLPELIISVMEPDSWYGTKDIAEALGLKAADIYKEVQALEKAGRLTAKRTGQTKLVQLRSSSTIAGPTYMAPMKPLTGYNLSALQRLCEGARHSETGMA</sequence>
<proteinExistence type="predicted"/>
<accession>A0ABW8F5K1</accession>
<name>A0ABW8F5K1_9BURK</name>
<evidence type="ECO:0000313" key="1">
    <source>
        <dbReference type="EMBL" id="MFJ3048580.1"/>
    </source>
</evidence>
<dbReference type="EMBL" id="JBIUZV010000025">
    <property type="protein sequence ID" value="MFJ3048580.1"/>
    <property type="molecule type" value="Genomic_DNA"/>
</dbReference>